<dbReference type="PROSITE" id="PS50059">
    <property type="entry name" value="FKBP_PPIASE"/>
    <property type="match status" value="1"/>
</dbReference>
<feature type="domain" description="PPIase FKBP-type" evidence="6">
    <location>
        <begin position="118"/>
        <end position="208"/>
    </location>
</feature>
<dbReference type="InterPro" id="IPR001179">
    <property type="entry name" value="PPIase_FKBP_dom"/>
</dbReference>
<evidence type="ECO:0000256" key="3">
    <source>
        <dbReference type="ARBA" id="ARBA00022803"/>
    </source>
</evidence>
<comment type="similarity">
    <text evidence="1">Belongs to the FKBP6 family.</text>
</comment>
<name>A0A6G3ME77_HENSL</name>
<reference evidence="7" key="1">
    <citation type="submission" date="2018-11" db="EMBL/GenBank/DDBJ databases">
        <title>Henneguya salminicola genome and transcriptome.</title>
        <authorList>
            <person name="Yahalomi D."/>
            <person name="Atkinson S.D."/>
            <person name="Neuhof M."/>
            <person name="Chang E.S."/>
            <person name="Philippe H."/>
            <person name="Cartwright P."/>
            <person name="Bartholomew J.L."/>
            <person name="Huchon D."/>
        </authorList>
    </citation>
    <scope>NUCLEOTIDE SEQUENCE</scope>
    <source>
        <strain evidence="7">Hz1</strain>
        <tissue evidence="7">Whole</tissue>
    </source>
</reference>
<dbReference type="SMART" id="SM00028">
    <property type="entry name" value="TPR"/>
    <property type="match status" value="3"/>
</dbReference>
<evidence type="ECO:0000259" key="6">
    <source>
        <dbReference type="PROSITE" id="PS50059"/>
    </source>
</evidence>
<dbReference type="EC" id="5.2.1.8" evidence="4"/>
<dbReference type="PANTHER" id="PTHR46674:SF1">
    <property type="entry name" value="INACTIVE PEPTIDYL-PROLYL CIS-TRANS ISOMERASE FKBP6"/>
    <property type="match status" value="1"/>
</dbReference>
<evidence type="ECO:0000256" key="5">
    <source>
        <dbReference type="PROSITE-ProRule" id="PRU00339"/>
    </source>
</evidence>
<dbReference type="SUPFAM" id="SSF54534">
    <property type="entry name" value="FKBP-like"/>
    <property type="match status" value="1"/>
</dbReference>
<accession>A0A6G3ME77</accession>
<dbReference type="EMBL" id="GHBP01000426">
    <property type="protein sequence ID" value="NDJ92299.1"/>
    <property type="molecule type" value="Transcribed_RNA"/>
</dbReference>
<dbReference type="GO" id="GO:0003755">
    <property type="term" value="F:peptidyl-prolyl cis-trans isomerase activity"/>
    <property type="evidence" value="ECO:0007669"/>
    <property type="project" value="UniProtKB-KW"/>
</dbReference>
<dbReference type="InterPro" id="IPR011990">
    <property type="entry name" value="TPR-like_helical_dom_sf"/>
</dbReference>
<feature type="repeat" description="TPR" evidence="5">
    <location>
        <begin position="283"/>
        <end position="316"/>
    </location>
</feature>
<dbReference type="InterPro" id="IPR042282">
    <property type="entry name" value="FKBP6/shu"/>
</dbReference>
<sequence length="378" mass="43011">MASENDSEDIDIPELDEVIFKQIENFKPISKLKNAVNAADFSKEDGAVIEFNEVENGEEEEEKEGYYNPLDYLEIQEEDEEEMYIQHAPSQKIEDITGDGGVKKSTTKFGIGPIVSGNALCRIHYSAYLSGEVEPFDSTRMRNSHARIRIGSHGNGLRGLQIAISTMRKNEEAKFFIHPDYAYGELGVPPRIPGNATVIFEVEMVSFVNEAEDFDDGDVDDAERRSWRKIFNKLDPLHHEANDLYHHGDYRRAIKVYGKSIRIARDAALYSQEDEDQMNDFSAKMFLNVALCSLKLGNYKNTISMCKRVLSLKPDELKAFFRLAQAHRLNANYVKAKKFILIAKAKSQVNSDILEELAALSRFNIFSILEIFKNMKAQ</sequence>
<dbReference type="Gene3D" id="1.25.40.10">
    <property type="entry name" value="Tetratricopeptide repeat domain"/>
    <property type="match status" value="1"/>
</dbReference>
<dbReference type="Gene3D" id="3.10.50.40">
    <property type="match status" value="1"/>
</dbReference>
<organism evidence="7">
    <name type="scientific">Henneguya salminicola</name>
    <name type="common">Myxosporean</name>
    <dbReference type="NCBI Taxonomy" id="69463"/>
    <lineage>
        <taxon>Eukaryota</taxon>
        <taxon>Metazoa</taxon>
        <taxon>Cnidaria</taxon>
        <taxon>Myxozoa</taxon>
        <taxon>Myxosporea</taxon>
        <taxon>Bivalvulida</taxon>
        <taxon>Platysporina</taxon>
        <taxon>Myxobolidae</taxon>
        <taxon>Henneguya</taxon>
    </lineage>
</organism>
<dbReference type="GO" id="GO:0007283">
    <property type="term" value="P:spermatogenesis"/>
    <property type="evidence" value="ECO:0007669"/>
    <property type="project" value="TreeGrafter"/>
</dbReference>
<keyword evidence="2" id="KW-0677">Repeat</keyword>
<keyword evidence="4 7" id="KW-0413">Isomerase</keyword>
<dbReference type="GO" id="GO:0034587">
    <property type="term" value="P:piRNA processing"/>
    <property type="evidence" value="ECO:0007669"/>
    <property type="project" value="TreeGrafter"/>
</dbReference>
<evidence type="ECO:0000256" key="1">
    <source>
        <dbReference type="ARBA" id="ARBA00009648"/>
    </source>
</evidence>
<dbReference type="GO" id="GO:0005737">
    <property type="term" value="C:cytoplasm"/>
    <property type="evidence" value="ECO:0007669"/>
    <property type="project" value="TreeGrafter"/>
</dbReference>
<dbReference type="AlphaFoldDB" id="A0A6G3ME77"/>
<keyword evidence="4" id="KW-0697">Rotamase</keyword>
<proteinExistence type="inferred from homology"/>
<dbReference type="PROSITE" id="PS50005">
    <property type="entry name" value="TPR"/>
    <property type="match status" value="1"/>
</dbReference>
<dbReference type="SUPFAM" id="SSF48452">
    <property type="entry name" value="TPR-like"/>
    <property type="match status" value="1"/>
</dbReference>
<dbReference type="InterPro" id="IPR046357">
    <property type="entry name" value="PPIase_dom_sf"/>
</dbReference>
<evidence type="ECO:0000256" key="2">
    <source>
        <dbReference type="ARBA" id="ARBA00022737"/>
    </source>
</evidence>
<dbReference type="GO" id="GO:0051879">
    <property type="term" value="F:Hsp90 protein binding"/>
    <property type="evidence" value="ECO:0007669"/>
    <property type="project" value="TreeGrafter"/>
</dbReference>
<protein>
    <recommendedName>
        <fullName evidence="4">peptidylprolyl isomerase</fullName>
        <ecNumber evidence="4">5.2.1.8</ecNumber>
    </recommendedName>
</protein>
<keyword evidence="3 5" id="KW-0802">TPR repeat</keyword>
<evidence type="ECO:0000313" key="7">
    <source>
        <dbReference type="EMBL" id="NDJ92299.1"/>
    </source>
</evidence>
<comment type="catalytic activity">
    <reaction evidence="4">
        <text>[protein]-peptidylproline (omega=180) = [protein]-peptidylproline (omega=0)</text>
        <dbReference type="Rhea" id="RHEA:16237"/>
        <dbReference type="Rhea" id="RHEA-COMP:10747"/>
        <dbReference type="Rhea" id="RHEA-COMP:10748"/>
        <dbReference type="ChEBI" id="CHEBI:83833"/>
        <dbReference type="ChEBI" id="CHEBI:83834"/>
        <dbReference type="EC" id="5.2.1.8"/>
    </reaction>
</comment>
<evidence type="ECO:0000256" key="4">
    <source>
        <dbReference type="PROSITE-ProRule" id="PRU00277"/>
    </source>
</evidence>
<dbReference type="PANTHER" id="PTHR46674">
    <property type="entry name" value="INACTIVE PEPTIDYL-PROLYL CIS-TRANS ISOMERASE FKBP6"/>
    <property type="match status" value="1"/>
</dbReference>
<dbReference type="InterPro" id="IPR019734">
    <property type="entry name" value="TPR_rpt"/>
</dbReference>
<dbReference type="Pfam" id="PF00254">
    <property type="entry name" value="FKBP_C"/>
    <property type="match status" value="1"/>
</dbReference>